<dbReference type="GO" id="GO:0061504">
    <property type="term" value="P:cyclic threonylcarbamoyladenosine biosynthetic process"/>
    <property type="evidence" value="ECO:0007669"/>
    <property type="project" value="TreeGrafter"/>
</dbReference>
<dbReference type="Proteomes" id="UP000321408">
    <property type="component" value="Chromosome"/>
</dbReference>
<evidence type="ECO:0000313" key="3">
    <source>
        <dbReference type="Proteomes" id="UP000321408"/>
    </source>
</evidence>
<dbReference type="KEGG" id="psyt:DSAG12_01100"/>
<proteinExistence type="predicted"/>
<dbReference type="InterPro" id="IPR000594">
    <property type="entry name" value="ThiF_NAD_FAD-bd"/>
</dbReference>
<dbReference type="Pfam" id="PF00899">
    <property type="entry name" value="ThiF"/>
    <property type="match status" value="1"/>
</dbReference>
<dbReference type="SUPFAM" id="SSF54495">
    <property type="entry name" value="UBC-like"/>
    <property type="match status" value="1"/>
</dbReference>
<keyword evidence="2" id="KW-0548">Nucleotidyltransferase</keyword>
<dbReference type="RefSeq" id="WP_147662191.1">
    <property type="nucleotide sequence ID" value="NZ_CP042905.2"/>
</dbReference>
<dbReference type="EMBL" id="CP042905">
    <property type="protein sequence ID" value="QEE15275.1"/>
    <property type="molecule type" value="Genomic_DNA"/>
</dbReference>
<dbReference type="OrthoDB" id="7915at2157"/>
<reference evidence="2 3" key="2">
    <citation type="journal article" date="2024" name="Int. J. Syst. Evol. Microbiol.">
        <title>Promethearchaeum syntrophicum gen. nov., sp. nov., an anaerobic, obligately syntrophic archaeon, the first isolate of the lineage 'Asgard' archaea, and proposal of the new archaeal phylum Promethearchaeota phyl. nov. and kingdom Promethearchaeati regn. nov.</title>
        <authorList>
            <person name="Imachi H."/>
            <person name="Nobu M.K."/>
            <person name="Kato S."/>
            <person name="Takaki Y."/>
            <person name="Miyazaki M."/>
            <person name="Miyata M."/>
            <person name="Ogawara M."/>
            <person name="Saito Y."/>
            <person name="Sakai S."/>
            <person name="Tahara Y.O."/>
            <person name="Takano Y."/>
            <person name="Tasumi E."/>
            <person name="Uematsu K."/>
            <person name="Yoshimura T."/>
            <person name="Itoh T."/>
            <person name="Ohkuma M."/>
            <person name="Takai K."/>
        </authorList>
    </citation>
    <scope>NUCLEOTIDE SEQUENCE [LARGE SCALE GENOMIC DNA]</scope>
    <source>
        <strain evidence="2 3">MK-D1</strain>
    </source>
</reference>
<accession>A0A5B9D8B9</accession>
<dbReference type="PANTHER" id="PTHR43267:SF3">
    <property type="entry name" value="THIF PROTEIN"/>
    <property type="match status" value="1"/>
</dbReference>
<sequence>MNRTQYLKLLNNLSTLKDGYNIKQISYGKNKIISARFRYGENDIKYAKIFISDEFPLIPPKVWLFDDIRLEKISDFQWTTHKNSDDSICLFTGSLSDNSWRYQDSIFKIFLKIEAFLTQCLSNTISDDHSTIFYPVPGRPQDPVVFMFYEDFHEAKKNSENELFLYSFLDNRPAFLLTLKKNKNDFDVIKEKYGWIINPYYQKAYIVFLNTNILDFRRNLKGEINFEKIVSEYLEENINLSNYDYFAFFFKDSVISDELIIKTSQFNPLLSYLYDLKGKKFENINKIPHFKIIGFNPTYDLYQRTYGVLEKMIDSIEEKSLLIIGLGSMGSTIALELAKSGFRKFSLVDPDILNPVNVCRHIGFLSDIGKHKVEIVREQIMQKNPYADVVPYPNDLFLNKNLPILAHLIKESDIIIDTTAVESVGMLINKFALELNKVAIYCYCYRNAILGRIFKVIPKRTPCYSCVQQSLMKDEGYFSSLGKNSSEDDDLNGNVYFEGYSEPGIPGISIDINFVNLFVCKFIIETLKKELHQIPMLKADHYLWQNSPTKYGNEQVGFIPIGDEIQKDRNCKFCGSSLKLQNSGKHRKTEQKIQKLEKKLK</sequence>
<gene>
    <name evidence="2" type="ORF">DSAG12_01100</name>
</gene>
<evidence type="ECO:0000313" key="2">
    <source>
        <dbReference type="EMBL" id="QEE15275.1"/>
    </source>
</evidence>
<dbReference type="AlphaFoldDB" id="A0A5B9D8B9"/>
<keyword evidence="3" id="KW-1185">Reference proteome</keyword>
<dbReference type="CDD" id="cd01483">
    <property type="entry name" value="E1_enzyme_family"/>
    <property type="match status" value="1"/>
</dbReference>
<organism evidence="2 3">
    <name type="scientific">Promethearchaeum syntrophicum</name>
    <dbReference type="NCBI Taxonomy" id="2594042"/>
    <lineage>
        <taxon>Archaea</taxon>
        <taxon>Promethearchaeati</taxon>
        <taxon>Promethearchaeota</taxon>
        <taxon>Promethearchaeia</taxon>
        <taxon>Promethearchaeales</taxon>
        <taxon>Promethearchaeaceae</taxon>
        <taxon>Promethearchaeum</taxon>
    </lineage>
</organism>
<name>A0A5B9D8B9_9ARCH</name>
<dbReference type="InterPro" id="IPR045886">
    <property type="entry name" value="ThiF/MoeB/HesA"/>
</dbReference>
<dbReference type="InterPro" id="IPR016135">
    <property type="entry name" value="UBQ-conjugating_enzyme/RWD"/>
</dbReference>
<dbReference type="PANTHER" id="PTHR43267">
    <property type="entry name" value="TRNA THREONYLCARBAMOYLADENOSINE DEHYDRATASE"/>
    <property type="match status" value="1"/>
</dbReference>
<keyword evidence="2" id="KW-0808">Transferase</keyword>
<reference evidence="2 3" key="1">
    <citation type="journal article" date="2020" name="Nature">
        <title>Isolation of an archaeon at the prokaryote-eukaryote interface.</title>
        <authorList>
            <person name="Imachi H."/>
            <person name="Nobu M.K."/>
            <person name="Nakahara N."/>
            <person name="Morono Y."/>
            <person name="Ogawara M."/>
            <person name="Takaki Y."/>
            <person name="Takano Y."/>
            <person name="Uematsu K."/>
            <person name="Ikuta T."/>
            <person name="Ito M."/>
            <person name="Matsui Y."/>
            <person name="Miyazaki M."/>
            <person name="Murata K."/>
            <person name="Saito Y."/>
            <person name="Sakai S."/>
            <person name="Song C."/>
            <person name="Tasumi E."/>
            <person name="Yamanaka Y."/>
            <person name="Yamaguchi T."/>
            <person name="Kamagata Y."/>
            <person name="Tamaki H."/>
            <person name="Takai K."/>
        </authorList>
    </citation>
    <scope>NUCLEOTIDE SEQUENCE [LARGE SCALE GENOMIC DNA]</scope>
    <source>
        <strain evidence="2 3">MK-D1</strain>
    </source>
</reference>
<dbReference type="InterPro" id="IPR035985">
    <property type="entry name" value="Ubiquitin-activating_enz"/>
</dbReference>
<protein>
    <submittedName>
        <fullName evidence="2">ThiF family adenylyltransferase</fullName>
    </submittedName>
</protein>
<dbReference type="GO" id="GO:0008641">
    <property type="term" value="F:ubiquitin-like modifier activating enzyme activity"/>
    <property type="evidence" value="ECO:0007669"/>
    <property type="project" value="InterPro"/>
</dbReference>
<dbReference type="Gene3D" id="3.40.50.720">
    <property type="entry name" value="NAD(P)-binding Rossmann-like Domain"/>
    <property type="match status" value="1"/>
</dbReference>
<feature type="domain" description="THIF-type NAD/FAD binding fold" evidence="1">
    <location>
        <begin position="310"/>
        <end position="470"/>
    </location>
</feature>
<dbReference type="GeneID" id="41329098"/>
<dbReference type="SUPFAM" id="SSF69572">
    <property type="entry name" value="Activating enzymes of the ubiquitin-like proteins"/>
    <property type="match status" value="1"/>
</dbReference>
<dbReference type="GO" id="GO:0061503">
    <property type="term" value="F:tRNA threonylcarbamoyladenosine dehydratase"/>
    <property type="evidence" value="ECO:0007669"/>
    <property type="project" value="TreeGrafter"/>
</dbReference>
<evidence type="ECO:0000259" key="1">
    <source>
        <dbReference type="Pfam" id="PF00899"/>
    </source>
</evidence>